<name>A0A0E0IR11_ORYNI</name>
<dbReference type="Gramene" id="ONIVA10G06610.1">
    <property type="protein sequence ID" value="ONIVA10G06610.1"/>
    <property type="gene ID" value="ONIVA10G06610"/>
</dbReference>
<evidence type="ECO:0000313" key="2">
    <source>
        <dbReference type="Proteomes" id="UP000006591"/>
    </source>
</evidence>
<accession>A0A0E0IR11</accession>
<reference evidence="1" key="2">
    <citation type="submission" date="2018-04" db="EMBL/GenBank/DDBJ databases">
        <title>OnivRS2 (Oryza nivara Reference Sequence Version 2).</title>
        <authorList>
            <person name="Zhang J."/>
            <person name="Kudrna D."/>
            <person name="Lee S."/>
            <person name="Talag J."/>
            <person name="Rajasekar S."/>
            <person name="Welchert J."/>
            <person name="Hsing Y.-I."/>
            <person name="Wing R.A."/>
        </authorList>
    </citation>
    <scope>NUCLEOTIDE SEQUENCE [LARGE SCALE GENOMIC DNA]</scope>
</reference>
<reference evidence="1" key="1">
    <citation type="submission" date="2015-04" db="UniProtKB">
        <authorList>
            <consortium name="EnsemblPlants"/>
        </authorList>
    </citation>
    <scope>IDENTIFICATION</scope>
    <source>
        <strain evidence="1">SL10</strain>
    </source>
</reference>
<sequence length="114" mass="12270">MVWPSNLWLRSQMMGHADATAMVDDLAVAILGGRLADGEDGTIGVGGGGDESGATTATTVELTRHNAHLTLRCHSAATDAYYHDQRFAHTRLLDFAELAAINTHPHTPSFNDRQ</sequence>
<dbReference type="EnsemblPlants" id="ONIVA10G06610.1">
    <property type="protein sequence ID" value="ONIVA10G06610.1"/>
    <property type="gene ID" value="ONIVA10G06610"/>
</dbReference>
<protein>
    <submittedName>
        <fullName evidence="1">Uncharacterized protein</fullName>
    </submittedName>
</protein>
<evidence type="ECO:0000313" key="1">
    <source>
        <dbReference type="EnsemblPlants" id="ONIVA10G06610.1"/>
    </source>
</evidence>
<organism evidence="1">
    <name type="scientific">Oryza nivara</name>
    <name type="common">Indian wild rice</name>
    <name type="synonym">Oryza sativa f. spontanea</name>
    <dbReference type="NCBI Taxonomy" id="4536"/>
    <lineage>
        <taxon>Eukaryota</taxon>
        <taxon>Viridiplantae</taxon>
        <taxon>Streptophyta</taxon>
        <taxon>Embryophyta</taxon>
        <taxon>Tracheophyta</taxon>
        <taxon>Spermatophyta</taxon>
        <taxon>Magnoliopsida</taxon>
        <taxon>Liliopsida</taxon>
        <taxon>Poales</taxon>
        <taxon>Poaceae</taxon>
        <taxon>BOP clade</taxon>
        <taxon>Oryzoideae</taxon>
        <taxon>Oryzeae</taxon>
        <taxon>Oryzinae</taxon>
        <taxon>Oryza</taxon>
    </lineage>
</organism>
<dbReference type="HOGENOM" id="CLU_2125064_0_0_1"/>
<dbReference type="AlphaFoldDB" id="A0A0E0IR11"/>
<dbReference type="Proteomes" id="UP000006591">
    <property type="component" value="Chromosome 10"/>
</dbReference>
<keyword evidence="2" id="KW-1185">Reference proteome</keyword>
<proteinExistence type="predicted"/>